<feature type="transmembrane region" description="Helical" evidence="1">
    <location>
        <begin position="19"/>
        <end position="39"/>
    </location>
</feature>
<dbReference type="Proteomes" id="UP000664417">
    <property type="component" value="Unassembled WGS sequence"/>
</dbReference>
<organism evidence="2 3">
    <name type="scientific">Acanthopleuribacter pedis</name>
    <dbReference type="NCBI Taxonomy" id="442870"/>
    <lineage>
        <taxon>Bacteria</taxon>
        <taxon>Pseudomonadati</taxon>
        <taxon>Acidobacteriota</taxon>
        <taxon>Holophagae</taxon>
        <taxon>Acanthopleuribacterales</taxon>
        <taxon>Acanthopleuribacteraceae</taxon>
        <taxon>Acanthopleuribacter</taxon>
    </lineage>
</organism>
<evidence type="ECO:0000313" key="3">
    <source>
        <dbReference type="Proteomes" id="UP000664417"/>
    </source>
</evidence>
<dbReference type="EMBL" id="JAFREP010000041">
    <property type="protein sequence ID" value="MBO1322710.1"/>
    <property type="molecule type" value="Genomic_DNA"/>
</dbReference>
<accession>A0A8J7QHT9</accession>
<name>A0A8J7QHT9_9BACT</name>
<evidence type="ECO:0000313" key="2">
    <source>
        <dbReference type="EMBL" id="MBO1322710.1"/>
    </source>
</evidence>
<protein>
    <submittedName>
        <fullName evidence="2">Uncharacterized protein</fullName>
    </submittedName>
</protein>
<reference evidence="2" key="1">
    <citation type="submission" date="2021-03" db="EMBL/GenBank/DDBJ databases">
        <authorList>
            <person name="Wang G."/>
        </authorList>
    </citation>
    <scope>NUCLEOTIDE SEQUENCE</scope>
    <source>
        <strain evidence="2">KCTC 12899</strain>
    </source>
</reference>
<sequence length="257" mass="28959">MVADPSQEKTYSKKYRRRYWILMGLCYFLPMIGFLFAFYKFSLSLVMGALSFLAAGATYAAKVEKRLPYIHIVEPELEDVVTYYFEQEYEGDTKRSGTHPMLEHAYTAALCGGVKEAAYMAGNHLGEATGLDQKERDLLIAVLFLMKGKINRAFEVLEDDWLPVPQMRLKREHHHHAHHNLVLALALVFAGRADGEVFAVLREAVRREELLWRLLAAWGLVAADPGGAEREIAESKQLLATIGAPFRVLHQAPVVVG</sequence>
<keyword evidence="1" id="KW-0812">Transmembrane</keyword>
<keyword evidence="1" id="KW-1133">Transmembrane helix</keyword>
<keyword evidence="1" id="KW-0472">Membrane</keyword>
<comment type="caution">
    <text evidence="2">The sequence shown here is derived from an EMBL/GenBank/DDBJ whole genome shotgun (WGS) entry which is preliminary data.</text>
</comment>
<proteinExistence type="predicted"/>
<keyword evidence="3" id="KW-1185">Reference proteome</keyword>
<evidence type="ECO:0000256" key="1">
    <source>
        <dbReference type="SAM" id="Phobius"/>
    </source>
</evidence>
<gene>
    <name evidence="2" type="ORF">J3U88_29835</name>
</gene>
<dbReference type="RefSeq" id="WP_207862683.1">
    <property type="nucleotide sequence ID" value="NZ_JAFREP010000041.1"/>
</dbReference>
<dbReference type="AlphaFoldDB" id="A0A8J7QHT9"/>